<evidence type="ECO:0000313" key="2">
    <source>
        <dbReference type="Proteomes" id="UP000650628"/>
    </source>
</evidence>
<evidence type="ECO:0000313" key="1">
    <source>
        <dbReference type="EMBL" id="GII34619.1"/>
    </source>
</evidence>
<reference evidence="1 2" key="1">
    <citation type="submission" date="2021-01" db="EMBL/GenBank/DDBJ databases">
        <title>Whole genome shotgun sequence of Planotetraspora mira NBRC 15435.</title>
        <authorList>
            <person name="Komaki H."/>
            <person name="Tamura T."/>
        </authorList>
    </citation>
    <scope>NUCLEOTIDE SEQUENCE [LARGE SCALE GENOMIC DNA]</scope>
    <source>
        <strain evidence="1 2">NBRC 15435</strain>
    </source>
</reference>
<sequence>MDVLVAGTQTSPPIPTAALVARQLDAHLAATYGISGRITAAQRTAVLRLDDLCVWVDSASGEITWSTGERDEHGRTLTASVPMGQSVLAADRIVTRYWQVRGLAGDYSVRIG</sequence>
<organism evidence="1 2">
    <name type="scientific">Planotetraspora mira</name>
    <dbReference type="NCBI Taxonomy" id="58121"/>
    <lineage>
        <taxon>Bacteria</taxon>
        <taxon>Bacillati</taxon>
        <taxon>Actinomycetota</taxon>
        <taxon>Actinomycetes</taxon>
        <taxon>Streptosporangiales</taxon>
        <taxon>Streptosporangiaceae</taxon>
        <taxon>Planotetraspora</taxon>
    </lineage>
</organism>
<dbReference type="Proteomes" id="UP000650628">
    <property type="component" value="Unassembled WGS sequence"/>
</dbReference>
<accession>A0A8J3U222</accession>
<dbReference type="EMBL" id="BOOO01000053">
    <property type="protein sequence ID" value="GII34619.1"/>
    <property type="molecule type" value="Genomic_DNA"/>
</dbReference>
<dbReference type="AlphaFoldDB" id="A0A8J3U222"/>
<protein>
    <submittedName>
        <fullName evidence="1">Uncharacterized protein</fullName>
    </submittedName>
</protein>
<gene>
    <name evidence="1" type="ORF">Pmi06nite_80610</name>
</gene>
<proteinExistence type="predicted"/>
<dbReference type="RefSeq" id="WP_203958407.1">
    <property type="nucleotide sequence ID" value="NZ_BOOO01000053.1"/>
</dbReference>
<keyword evidence="2" id="KW-1185">Reference proteome</keyword>
<name>A0A8J3U222_9ACTN</name>
<comment type="caution">
    <text evidence="1">The sequence shown here is derived from an EMBL/GenBank/DDBJ whole genome shotgun (WGS) entry which is preliminary data.</text>
</comment>